<evidence type="ECO:0000313" key="1">
    <source>
        <dbReference type="EMBL" id="CAB4147752.1"/>
    </source>
</evidence>
<accession>A0A6J5MN11</accession>
<dbReference type="EMBL" id="LR796483">
    <property type="protein sequence ID" value="CAB4147752.1"/>
    <property type="molecule type" value="Genomic_DNA"/>
</dbReference>
<proteinExistence type="predicted"/>
<name>A0A6J5MN11_9CAUD</name>
<reference evidence="1" key="1">
    <citation type="submission" date="2020-04" db="EMBL/GenBank/DDBJ databases">
        <authorList>
            <person name="Chiriac C."/>
            <person name="Salcher M."/>
            <person name="Ghai R."/>
            <person name="Kavagutti S V."/>
        </authorList>
    </citation>
    <scope>NUCLEOTIDE SEQUENCE</scope>
</reference>
<gene>
    <name evidence="1" type="ORF">UFOVP431_46</name>
</gene>
<organism evidence="1">
    <name type="scientific">uncultured Caudovirales phage</name>
    <dbReference type="NCBI Taxonomy" id="2100421"/>
    <lineage>
        <taxon>Viruses</taxon>
        <taxon>Duplodnaviria</taxon>
        <taxon>Heunggongvirae</taxon>
        <taxon>Uroviricota</taxon>
        <taxon>Caudoviricetes</taxon>
        <taxon>Peduoviridae</taxon>
        <taxon>Maltschvirus</taxon>
        <taxon>Maltschvirus maltsch</taxon>
    </lineage>
</organism>
<protein>
    <submittedName>
        <fullName evidence="1">Uncharacterized protein</fullName>
    </submittedName>
</protein>
<sequence>MKPSVPEVSVATRIYDPASLSVAARIEQNDPAAYRLIRRKDKSGSMVPLLQALFLWSQGSHRGGEWRDLETQDDPDIRDDVPFSGFFLNS</sequence>